<keyword evidence="5" id="KW-1185">Reference proteome</keyword>
<dbReference type="AlphaFoldDB" id="A0A7G2C868"/>
<evidence type="ECO:0000313" key="4">
    <source>
        <dbReference type="EMBL" id="CAD2215998.1"/>
    </source>
</evidence>
<evidence type="ECO:0000256" key="2">
    <source>
        <dbReference type="SAM" id="Phobius"/>
    </source>
</evidence>
<keyword evidence="2" id="KW-0812">Transmembrane</keyword>
<keyword evidence="3" id="KW-0732">Signal</keyword>
<proteinExistence type="predicted"/>
<keyword evidence="2" id="KW-0472">Membrane</keyword>
<keyword evidence="2" id="KW-1133">Transmembrane helix</keyword>
<protein>
    <recommendedName>
        <fullName evidence="6">Alpha/beta hydrolase family</fullName>
    </recommendedName>
</protein>
<reference evidence="4 5" key="1">
    <citation type="submission" date="2020-08" db="EMBL/GenBank/DDBJ databases">
        <authorList>
            <person name="Newling K."/>
            <person name="Davey J."/>
            <person name="Forrester S."/>
        </authorList>
    </citation>
    <scope>NUCLEOTIDE SEQUENCE [LARGE SCALE GENOMIC DNA]</scope>
    <source>
        <strain evidence="5">Crithidia deanei Carvalho (ATCC PRA-265)</strain>
    </source>
</reference>
<dbReference type="EMBL" id="LR877150">
    <property type="protein sequence ID" value="CAD2215998.1"/>
    <property type="molecule type" value="Genomic_DNA"/>
</dbReference>
<evidence type="ECO:0000313" key="5">
    <source>
        <dbReference type="Proteomes" id="UP000515908"/>
    </source>
</evidence>
<evidence type="ECO:0008006" key="6">
    <source>
        <dbReference type="Google" id="ProtNLM"/>
    </source>
</evidence>
<gene>
    <name evidence="4" type="ORF">ADEAN_000345600</name>
</gene>
<organism evidence="4 5">
    <name type="scientific">Angomonas deanei</name>
    <dbReference type="NCBI Taxonomy" id="59799"/>
    <lineage>
        <taxon>Eukaryota</taxon>
        <taxon>Discoba</taxon>
        <taxon>Euglenozoa</taxon>
        <taxon>Kinetoplastea</taxon>
        <taxon>Metakinetoplastina</taxon>
        <taxon>Trypanosomatida</taxon>
        <taxon>Trypanosomatidae</taxon>
        <taxon>Strigomonadinae</taxon>
        <taxon>Angomonas</taxon>
    </lineage>
</organism>
<evidence type="ECO:0000256" key="3">
    <source>
        <dbReference type="SAM" id="SignalP"/>
    </source>
</evidence>
<feature type="transmembrane region" description="Helical" evidence="2">
    <location>
        <begin position="542"/>
        <end position="566"/>
    </location>
</feature>
<dbReference type="Proteomes" id="UP000515908">
    <property type="component" value="Chromosome 06"/>
</dbReference>
<accession>A0A7G2C868</accession>
<feature type="region of interest" description="Disordered" evidence="1">
    <location>
        <begin position="631"/>
        <end position="650"/>
    </location>
</feature>
<feature type="signal peptide" evidence="3">
    <location>
        <begin position="1"/>
        <end position="18"/>
    </location>
</feature>
<name>A0A7G2C868_9TRYP</name>
<evidence type="ECO:0000256" key="1">
    <source>
        <dbReference type="SAM" id="MobiDB-lite"/>
    </source>
</evidence>
<feature type="chain" id="PRO_5028830102" description="Alpha/beta hydrolase family" evidence="3">
    <location>
        <begin position="19"/>
        <end position="658"/>
    </location>
</feature>
<sequence length="658" mass="71892">MLATIFIVFLALLGVTEAGLPNPGWSTNCQSGFTHCADVKVYSDWAKESSEQIMFHIDAYLHDPIDSVTVWLLHDGRLKDSEEVAKTLWREAVVSVILVHPRGGYGGSPSLRCDGSTSDGWPDAKCAGSVTADKLGMNAFSTTQVAKDLDWLLGHFNKGKMNVIVGQGVNSLAVLRLLQTSSTRGGEAYVIAGGVSPPHFDVYAQLHQHVEYALHTVLRACEREMQCAGRLGATEGATSRLNNVLQSLKEDTLPCGHQLGWSKKSSDTYGLVVELLYRLVAQTPLVVSSEPALVSVLPSVLYRLQRCTVEDMKALTFLRNYVNKLVGSNKAIESSTVLQQFNWLVNELSSPGTMKAVDIKKLDKSPPSAFASTALLGRYKTVYDGFPRYSITDTIKDTPNKLLLLAADSDPTYSLPQFTGLAALHEKVLHNTAHTCVVAGSSQLPLHRPRHLSCLLLHIKQYKANQRWAAATACATDNGNGRPNDDANAAEGIEFTDEGSAFNFIHVNAEAYYGGKDAWEFTVPQAAEPPGGRQPRSVWSKVWTVIKTLFLIVVILAVVYGLYLFLSERCRNSGVGNLFPFSSNADPVSNNFAVSVEDEVTDFPYDNAARQGTSSGGWSLSSVVASVKGRLFPDRPDPTARPELNDDDDDDFFTQIRR</sequence>
<dbReference type="VEuPathDB" id="TriTrypDB:ADEAN_000345600"/>
<feature type="compositionally biased region" description="Basic and acidic residues" evidence="1">
    <location>
        <begin position="631"/>
        <end position="644"/>
    </location>
</feature>